<dbReference type="RefSeq" id="WP_117961348.1">
    <property type="nucleotide sequence ID" value="NZ_JAJEQF010000006.1"/>
</dbReference>
<evidence type="ECO:0000256" key="2">
    <source>
        <dbReference type="ARBA" id="ARBA00006742"/>
    </source>
</evidence>
<sequence length="113" mass="12421">MSILLTASESASAGSMIPLILMYVVVFGVFFYFVLYRPQKKEQKKTSAMLSTLEIGDCVLTTSGFYGIVIDITDDTVIVEFGNNKNCRIPMQKSAIVQVEKADAEAPADTKKK</sequence>
<accession>A0AAE3AWL0</accession>
<evidence type="ECO:0000256" key="6">
    <source>
        <dbReference type="ARBA" id="ARBA00022927"/>
    </source>
</evidence>
<keyword evidence="9 10" id="KW-0472">Membrane</keyword>
<dbReference type="AlphaFoldDB" id="A0AAE3AWL0"/>
<dbReference type="PANTHER" id="PTHR33909">
    <property type="entry name" value="SEC TRANSLOCON ACCESSORY COMPLEX SUBUNIT YAJC"/>
    <property type="match status" value="1"/>
</dbReference>
<evidence type="ECO:0000256" key="4">
    <source>
        <dbReference type="ARBA" id="ARBA00022475"/>
    </source>
</evidence>
<gene>
    <name evidence="11" type="primary">yajC</name>
    <name evidence="11" type="ORF">LKD45_04135</name>
</gene>
<evidence type="ECO:0000313" key="12">
    <source>
        <dbReference type="Proteomes" id="UP001199355"/>
    </source>
</evidence>
<dbReference type="PRINTS" id="PR01853">
    <property type="entry name" value="YAJCTRNLCASE"/>
</dbReference>
<evidence type="ECO:0000256" key="1">
    <source>
        <dbReference type="ARBA" id="ARBA00004162"/>
    </source>
</evidence>
<dbReference type="Pfam" id="PF02699">
    <property type="entry name" value="YajC"/>
    <property type="match status" value="1"/>
</dbReference>
<evidence type="ECO:0000313" key="11">
    <source>
        <dbReference type="EMBL" id="MCC2166895.1"/>
    </source>
</evidence>
<evidence type="ECO:0000256" key="10">
    <source>
        <dbReference type="SAM" id="Phobius"/>
    </source>
</evidence>
<keyword evidence="5 10" id="KW-0812">Transmembrane</keyword>
<proteinExistence type="inferred from homology"/>
<dbReference type="PANTHER" id="PTHR33909:SF1">
    <property type="entry name" value="SEC TRANSLOCON ACCESSORY COMPLEX SUBUNIT YAJC"/>
    <property type="match status" value="1"/>
</dbReference>
<protein>
    <submittedName>
        <fullName evidence="11">Preprotein translocase subunit YajC</fullName>
    </submittedName>
</protein>
<comment type="subcellular location">
    <subcellularLocation>
        <location evidence="1">Cell membrane</location>
        <topology evidence="1">Single-pass membrane protein</topology>
    </subcellularLocation>
</comment>
<keyword evidence="6" id="KW-0653">Protein transport</keyword>
<organism evidence="11 12">
    <name type="scientific">Gallintestinimicrobium propionicum</name>
    <dbReference type="NCBI Taxonomy" id="2981770"/>
    <lineage>
        <taxon>Bacteria</taxon>
        <taxon>Bacillati</taxon>
        <taxon>Bacillota</taxon>
        <taxon>Clostridia</taxon>
        <taxon>Lachnospirales</taxon>
        <taxon>Lachnospiraceae</taxon>
        <taxon>Gallintestinimicrobium</taxon>
    </lineage>
</organism>
<evidence type="ECO:0000256" key="3">
    <source>
        <dbReference type="ARBA" id="ARBA00022448"/>
    </source>
</evidence>
<dbReference type="EMBL" id="JAJEQF010000006">
    <property type="protein sequence ID" value="MCC2166895.1"/>
    <property type="molecule type" value="Genomic_DNA"/>
</dbReference>
<keyword evidence="7 10" id="KW-1133">Transmembrane helix</keyword>
<name>A0AAE3AWL0_9FIRM</name>
<evidence type="ECO:0000256" key="7">
    <source>
        <dbReference type="ARBA" id="ARBA00022989"/>
    </source>
</evidence>
<dbReference type="GO" id="GO:0015031">
    <property type="term" value="P:protein transport"/>
    <property type="evidence" value="ECO:0007669"/>
    <property type="project" value="UniProtKB-KW"/>
</dbReference>
<reference evidence="11 12" key="1">
    <citation type="submission" date="2021-10" db="EMBL/GenBank/DDBJ databases">
        <title>Anaerobic single-cell dispensing facilitates the cultivation of human gut bacteria.</title>
        <authorList>
            <person name="Afrizal A."/>
        </authorList>
    </citation>
    <scope>NUCLEOTIDE SEQUENCE [LARGE SCALE GENOMIC DNA]</scope>
    <source>
        <strain evidence="11 12">CLA-AA-H244</strain>
    </source>
</reference>
<feature type="transmembrane region" description="Helical" evidence="10">
    <location>
        <begin position="12"/>
        <end position="35"/>
    </location>
</feature>
<dbReference type="NCBIfam" id="TIGR00739">
    <property type="entry name" value="yajC"/>
    <property type="match status" value="1"/>
</dbReference>
<keyword evidence="3" id="KW-0813">Transport</keyword>
<dbReference type="SMART" id="SM01323">
    <property type="entry name" value="YajC"/>
    <property type="match status" value="1"/>
</dbReference>
<dbReference type="Proteomes" id="UP001199355">
    <property type="component" value="Unassembled WGS sequence"/>
</dbReference>
<evidence type="ECO:0000256" key="5">
    <source>
        <dbReference type="ARBA" id="ARBA00022692"/>
    </source>
</evidence>
<keyword evidence="4" id="KW-1003">Cell membrane</keyword>
<evidence type="ECO:0000256" key="9">
    <source>
        <dbReference type="ARBA" id="ARBA00023136"/>
    </source>
</evidence>
<evidence type="ECO:0000256" key="8">
    <source>
        <dbReference type="ARBA" id="ARBA00023010"/>
    </source>
</evidence>
<keyword evidence="8" id="KW-0811">Translocation</keyword>
<dbReference type="InterPro" id="IPR003849">
    <property type="entry name" value="Preprotein_translocase_YajC"/>
</dbReference>
<dbReference type="GO" id="GO:0005886">
    <property type="term" value="C:plasma membrane"/>
    <property type="evidence" value="ECO:0007669"/>
    <property type="project" value="UniProtKB-SubCell"/>
</dbReference>
<comment type="similarity">
    <text evidence="2">Belongs to the YajC family.</text>
</comment>
<comment type="caution">
    <text evidence="11">The sequence shown here is derived from an EMBL/GenBank/DDBJ whole genome shotgun (WGS) entry which is preliminary data.</text>
</comment>
<keyword evidence="12" id="KW-1185">Reference proteome</keyword>